<evidence type="ECO:0000256" key="18">
    <source>
        <dbReference type="SAM" id="Coils"/>
    </source>
</evidence>
<feature type="coiled-coil region" evidence="18">
    <location>
        <begin position="58"/>
        <end position="174"/>
    </location>
</feature>
<feature type="domain" description="Phorbol-ester/DAG-type" evidence="20">
    <location>
        <begin position="631"/>
        <end position="686"/>
    </location>
</feature>
<evidence type="ECO:0000256" key="8">
    <source>
        <dbReference type="ARBA" id="ARBA00022679"/>
    </source>
</evidence>
<evidence type="ECO:0000256" key="13">
    <source>
        <dbReference type="ARBA" id="ARBA00022840"/>
    </source>
</evidence>
<sequence length="807" mass="93428">MPLLIPLSYRGYTESVIQLLLAIWILEGRLQSLHSELECTKQREGKLSEDNRLLGEKVSTLEKECAGLGLKLKAAENRLEQELRAHEETERRSLVSKEEANLEVVKALQAKLNEEKLSRQRADSQSQEKERQMSMLNVDYRQIQQRLQKLEGEHRQENEKVKTLQCQVEQEQQKKCSLQSELSVQVSEVAHLRARETQLTREVTQLREGKRSTEEELHKVKTARSVDNLQMKELQDQLEAEQYFSTLYKTQAQELKEDLEERQHCVQELEEERGSLKHQLQIALARADSEALARSIAEETVADLEKEKTMKELEHKDLQAKHRTELANKEIAFNTMKEREVDFKKSVEQLIKDKDELNHQMKIMQEDLNKANTNMEDVEKLHKQLKQEQLLKMQAVNKLAEIMNRKDMSNTGRGKNKVSSAELRKREKECRKLQQELTQEREKYGQMAAKWQKDLQELQSQAQEDNMIRLRLQMELDSKDSEIEQLQIKMASLSSETASLSSGGAENDDDILGQESRLEGWLSIPNKQNIRRHGWKKQYVVVSSKKIIFYNSESDKQNLDPVLILDLNKVFHVRSVTQGDVIRADAKDIPRIFQLLYAGEGEVRRPDEGGLPQLELTASRDDKPGTYMLKGHEFVQISYHMPTNCEVCPKPLWHMFKPPPALECRRCRIKVHREHLERKEEAIAPCKLHYDPNSAKELLLLATNMDDQKQWIQRLGKKIQKCGYKANSCVDGAKVSPSPSLYCEINQFLGLTWFLVTHFSQLPQYSENCVSLSKASIYQPLHFYGGSTHKVKPGSLVSDGLYRRRTG</sequence>
<dbReference type="Gene3D" id="1.20.5.730">
    <property type="entry name" value="Single helix bin"/>
    <property type="match status" value="1"/>
</dbReference>
<keyword evidence="7" id="KW-0597">Phosphoprotein</keyword>
<evidence type="ECO:0000256" key="6">
    <source>
        <dbReference type="ARBA" id="ARBA00022527"/>
    </source>
</evidence>
<evidence type="ECO:0000256" key="12">
    <source>
        <dbReference type="ARBA" id="ARBA00022833"/>
    </source>
</evidence>
<keyword evidence="11" id="KW-0418">Kinase</keyword>
<dbReference type="EC" id="2.7.11.1" evidence="4"/>
<comment type="subcellular location">
    <subcellularLocation>
        <location evidence="2">Cytoplasm</location>
        <location evidence="2">Cytoskeleton</location>
    </subcellularLocation>
</comment>
<name>A0A7R9IZE4_TIMCA</name>
<dbReference type="FunFam" id="3.30.60.20:FF:000036">
    <property type="entry name" value="Rho-associated protein kinase 1"/>
    <property type="match status" value="1"/>
</dbReference>
<keyword evidence="12" id="KW-0862">Zinc</keyword>
<dbReference type="GO" id="GO:0000281">
    <property type="term" value="P:mitotic cytokinesis"/>
    <property type="evidence" value="ECO:0007669"/>
    <property type="project" value="TreeGrafter"/>
</dbReference>
<dbReference type="SUPFAM" id="SSF50729">
    <property type="entry name" value="PH domain-like"/>
    <property type="match status" value="1"/>
</dbReference>
<accession>A0A7R9IZE4</accession>
<proteinExistence type="inferred from homology"/>
<evidence type="ECO:0000256" key="3">
    <source>
        <dbReference type="ARBA" id="ARBA00009903"/>
    </source>
</evidence>
<dbReference type="InterPro" id="IPR001849">
    <property type="entry name" value="PH_domain"/>
</dbReference>
<evidence type="ECO:0000256" key="11">
    <source>
        <dbReference type="ARBA" id="ARBA00022777"/>
    </source>
</evidence>
<evidence type="ECO:0000256" key="16">
    <source>
        <dbReference type="ARBA" id="ARBA00023212"/>
    </source>
</evidence>
<dbReference type="GO" id="GO:0005737">
    <property type="term" value="C:cytoplasm"/>
    <property type="evidence" value="ECO:0007669"/>
    <property type="project" value="TreeGrafter"/>
</dbReference>
<gene>
    <name evidence="22" type="ORF">TCMB3V08_LOCUS2353</name>
</gene>
<dbReference type="Pfam" id="PF08912">
    <property type="entry name" value="Rho_Binding"/>
    <property type="match status" value="1"/>
</dbReference>
<dbReference type="GO" id="GO:0072518">
    <property type="term" value="F:Rho-dependent protein serine/threonine kinase activity"/>
    <property type="evidence" value="ECO:0007669"/>
    <property type="project" value="TreeGrafter"/>
</dbReference>
<dbReference type="PROSITE" id="PS50003">
    <property type="entry name" value="PH_DOMAIN"/>
    <property type="match status" value="1"/>
</dbReference>
<keyword evidence="10" id="KW-0547">Nucleotide-binding</keyword>
<keyword evidence="8" id="KW-0808">Transferase</keyword>
<dbReference type="Gene3D" id="2.30.29.30">
    <property type="entry name" value="Pleckstrin-homology domain (PH domain)/Phosphotyrosine-binding domain (PTB)"/>
    <property type="match status" value="1"/>
</dbReference>
<dbReference type="InterPro" id="IPR002219">
    <property type="entry name" value="PKC_DAG/PE"/>
</dbReference>
<dbReference type="Gene3D" id="1.20.5.340">
    <property type="match status" value="1"/>
</dbReference>
<keyword evidence="14" id="KW-0460">Magnesium</keyword>
<dbReference type="SUPFAM" id="SSF103652">
    <property type="entry name" value="G protein-binding domain"/>
    <property type="match status" value="1"/>
</dbReference>
<keyword evidence="5" id="KW-0963">Cytoplasm</keyword>
<keyword evidence="15 17" id="KW-0175">Coiled coil</keyword>
<evidence type="ECO:0000256" key="14">
    <source>
        <dbReference type="ARBA" id="ARBA00022842"/>
    </source>
</evidence>
<dbReference type="InterPro" id="IPR050839">
    <property type="entry name" value="Rho-assoc_Ser/Thr_Kinase"/>
</dbReference>
<dbReference type="InterPro" id="IPR057529">
    <property type="entry name" value="MRCK/ROCK_PH"/>
</dbReference>
<evidence type="ECO:0000313" key="22">
    <source>
        <dbReference type="EMBL" id="CAD7569623.1"/>
    </source>
</evidence>
<evidence type="ECO:0000259" key="19">
    <source>
        <dbReference type="PROSITE" id="PS50003"/>
    </source>
</evidence>
<dbReference type="GO" id="GO:0046872">
    <property type="term" value="F:metal ion binding"/>
    <property type="evidence" value="ECO:0007669"/>
    <property type="project" value="UniProtKB-KW"/>
</dbReference>
<dbReference type="GO" id="GO:0005856">
    <property type="term" value="C:cytoskeleton"/>
    <property type="evidence" value="ECO:0007669"/>
    <property type="project" value="UniProtKB-SubCell"/>
</dbReference>
<evidence type="ECO:0000256" key="7">
    <source>
        <dbReference type="ARBA" id="ARBA00022553"/>
    </source>
</evidence>
<protein>
    <recommendedName>
        <fullName evidence="4">non-specific serine/threonine protein kinase</fullName>
        <ecNumber evidence="4">2.7.11.1</ecNumber>
    </recommendedName>
</protein>
<dbReference type="SMART" id="SM00233">
    <property type="entry name" value="PH"/>
    <property type="match status" value="1"/>
</dbReference>
<dbReference type="GO" id="GO:0030866">
    <property type="term" value="P:cortical actin cytoskeleton organization"/>
    <property type="evidence" value="ECO:0007669"/>
    <property type="project" value="TreeGrafter"/>
</dbReference>
<feature type="coiled-coil region" evidence="18">
    <location>
        <begin position="252"/>
        <end position="321"/>
    </location>
</feature>
<dbReference type="AlphaFoldDB" id="A0A7R9IZE4"/>
<dbReference type="GO" id="GO:0048598">
    <property type="term" value="P:embryonic morphogenesis"/>
    <property type="evidence" value="ECO:0007669"/>
    <property type="project" value="TreeGrafter"/>
</dbReference>
<evidence type="ECO:0000256" key="2">
    <source>
        <dbReference type="ARBA" id="ARBA00004245"/>
    </source>
</evidence>
<comment type="cofactor">
    <cofactor evidence="1">
        <name>Mg(2+)</name>
        <dbReference type="ChEBI" id="CHEBI:18420"/>
    </cofactor>
</comment>
<dbReference type="GO" id="GO:0031032">
    <property type="term" value="P:actomyosin structure organization"/>
    <property type="evidence" value="ECO:0007669"/>
    <property type="project" value="TreeGrafter"/>
</dbReference>
<dbReference type="CDD" id="cd22250">
    <property type="entry name" value="ROCK_SBD"/>
    <property type="match status" value="1"/>
</dbReference>
<evidence type="ECO:0000259" key="21">
    <source>
        <dbReference type="PROSITE" id="PS51859"/>
    </source>
</evidence>
<dbReference type="SMART" id="SM00109">
    <property type="entry name" value="C1"/>
    <property type="match status" value="1"/>
</dbReference>
<evidence type="ECO:0000256" key="17">
    <source>
        <dbReference type="PROSITE-ProRule" id="PRU01206"/>
    </source>
</evidence>
<dbReference type="InterPro" id="IPR015008">
    <property type="entry name" value="ROCK_Rho-bd_dom"/>
</dbReference>
<dbReference type="CDD" id="cd20813">
    <property type="entry name" value="C1_ROCK"/>
    <property type="match status" value="1"/>
</dbReference>
<dbReference type="PANTHER" id="PTHR22988:SF73">
    <property type="entry name" value="RHO-ASSOCIATED PROTEIN KINASE"/>
    <property type="match status" value="1"/>
</dbReference>
<evidence type="ECO:0000256" key="9">
    <source>
        <dbReference type="ARBA" id="ARBA00022723"/>
    </source>
</evidence>
<evidence type="ECO:0000256" key="10">
    <source>
        <dbReference type="ARBA" id="ARBA00022741"/>
    </source>
</evidence>
<dbReference type="GO" id="GO:0007266">
    <property type="term" value="P:Rho protein signal transduction"/>
    <property type="evidence" value="ECO:0007669"/>
    <property type="project" value="UniProtKB-UniRule"/>
</dbReference>
<keyword evidence="6" id="KW-0723">Serine/threonine-protein kinase</keyword>
<dbReference type="FunFam" id="2.30.29.30:FF:000308">
    <property type="entry name" value="Rho-associated protein kinase 1"/>
    <property type="match status" value="1"/>
</dbReference>
<keyword evidence="13" id="KW-0067">ATP-binding</keyword>
<dbReference type="SUPFAM" id="SSF57889">
    <property type="entry name" value="Cysteine-rich domain"/>
    <property type="match status" value="1"/>
</dbReference>
<dbReference type="GO" id="GO:0031267">
    <property type="term" value="F:small GTPase binding"/>
    <property type="evidence" value="ECO:0007669"/>
    <property type="project" value="InterPro"/>
</dbReference>
<feature type="coiled-coil region" evidence="18">
    <location>
        <begin position="416"/>
        <end position="496"/>
    </location>
</feature>
<reference evidence="22" key="1">
    <citation type="submission" date="2020-11" db="EMBL/GenBank/DDBJ databases">
        <authorList>
            <person name="Tran Van P."/>
        </authorList>
    </citation>
    <scope>NUCLEOTIDE SEQUENCE</scope>
</reference>
<dbReference type="GO" id="GO:1901888">
    <property type="term" value="P:regulation of cell junction assembly"/>
    <property type="evidence" value="ECO:0007669"/>
    <property type="project" value="TreeGrafter"/>
</dbReference>
<dbReference type="PROSITE" id="PS50081">
    <property type="entry name" value="ZF_DAG_PE_2"/>
    <property type="match status" value="1"/>
</dbReference>
<feature type="domain" description="RhoBD" evidence="21">
    <location>
        <begin position="344"/>
        <end position="408"/>
    </location>
</feature>
<dbReference type="InterPro" id="IPR011993">
    <property type="entry name" value="PH-like_dom_sf"/>
</dbReference>
<feature type="coiled-coil region" evidence="18">
    <location>
        <begin position="347"/>
        <end position="388"/>
    </location>
</feature>
<comment type="similarity">
    <text evidence="3">Belongs to the protein kinase superfamily. AGC Ser/Thr protein kinase family.</text>
</comment>
<evidence type="ECO:0000256" key="1">
    <source>
        <dbReference type="ARBA" id="ARBA00001946"/>
    </source>
</evidence>
<dbReference type="Gene3D" id="3.30.60.20">
    <property type="match status" value="1"/>
</dbReference>
<dbReference type="GO" id="GO:0005524">
    <property type="term" value="F:ATP binding"/>
    <property type="evidence" value="ECO:0007669"/>
    <property type="project" value="UniProtKB-KW"/>
</dbReference>
<evidence type="ECO:0000256" key="15">
    <source>
        <dbReference type="ARBA" id="ARBA00023054"/>
    </source>
</evidence>
<evidence type="ECO:0000259" key="20">
    <source>
        <dbReference type="PROSITE" id="PS50081"/>
    </source>
</evidence>
<dbReference type="PROSITE" id="PS51859">
    <property type="entry name" value="RHO_BD"/>
    <property type="match status" value="1"/>
</dbReference>
<keyword evidence="9" id="KW-0479">Metal-binding</keyword>
<organism evidence="22">
    <name type="scientific">Timema californicum</name>
    <name type="common">California timema</name>
    <name type="synonym">Walking stick</name>
    <dbReference type="NCBI Taxonomy" id="61474"/>
    <lineage>
        <taxon>Eukaryota</taxon>
        <taxon>Metazoa</taxon>
        <taxon>Ecdysozoa</taxon>
        <taxon>Arthropoda</taxon>
        <taxon>Hexapoda</taxon>
        <taxon>Insecta</taxon>
        <taxon>Pterygota</taxon>
        <taxon>Neoptera</taxon>
        <taxon>Polyneoptera</taxon>
        <taxon>Phasmatodea</taxon>
        <taxon>Timematodea</taxon>
        <taxon>Timematoidea</taxon>
        <taxon>Timematidae</taxon>
        <taxon>Timema</taxon>
    </lineage>
</organism>
<evidence type="ECO:0000256" key="5">
    <source>
        <dbReference type="ARBA" id="ARBA00022490"/>
    </source>
</evidence>
<evidence type="ECO:0000256" key="4">
    <source>
        <dbReference type="ARBA" id="ARBA00012513"/>
    </source>
</evidence>
<dbReference type="PANTHER" id="PTHR22988">
    <property type="entry name" value="MYOTONIC DYSTROPHY S/T KINASE-RELATED"/>
    <property type="match status" value="1"/>
</dbReference>
<keyword evidence="16" id="KW-0206">Cytoskeleton</keyword>
<dbReference type="InterPro" id="IPR046349">
    <property type="entry name" value="C1-like_sf"/>
</dbReference>
<dbReference type="EMBL" id="OE179741">
    <property type="protein sequence ID" value="CAD7569623.1"/>
    <property type="molecule type" value="Genomic_DNA"/>
</dbReference>
<dbReference type="CDD" id="cd01242">
    <property type="entry name" value="PH_ROCK"/>
    <property type="match status" value="1"/>
</dbReference>
<dbReference type="Pfam" id="PF25346">
    <property type="entry name" value="PH_MRCK"/>
    <property type="match status" value="1"/>
</dbReference>
<feature type="domain" description="PH" evidence="19">
    <location>
        <begin position="515"/>
        <end position="720"/>
    </location>
</feature>